<name>A0A8J8TQS4_9EURY</name>
<protein>
    <submittedName>
        <fullName evidence="2">Uncharacterized protein</fullName>
    </submittedName>
</protein>
<evidence type="ECO:0000313" key="2">
    <source>
        <dbReference type="EMBL" id="TYL37195.1"/>
    </source>
</evidence>
<dbReference type="EMBL" id="PHNJ01000011">
    <property type="protein sequence ID" value="TYL37195.1"/>
    <property type="molecule type" value="Genomic_DNA"/>
</dbReference>
<comment type="caution">
    <text evidence="2">The sequence shown here is derived from an EMBL/GenBank/DDBJ whole genome shotgun (WGS) entry which is preliminary data.</text>
</comment>
<keyword evidence="1" id="KW-0812">Transmembrane</keyword>
<keyword evidence="1" id="KW-1133">Transmembrane helix</keyword>
<feature type="transmembrane region" description="Helical" evidence="1">
    <location>
        <begin position="30"/>
        <end position="50"/>
    </location>
</feature>
<accession>A0A8J8TQS4</accession>
<evidence type="ECO:0000256" key="1">
    <source>
        <dbReference type="SAM" id="Phobius"/>
    </source>
</evidence>
<dbReference type="AlphaFoldDB" id="A0A8J8TQS4"/>
<organism evidence="2 3">
    <name type="scientific">Natronococcus pandeyae</name>
    <dbReference type="NCBI Taxonomy" id="2055836"/>
    <lineage>
        <taxon>Archaea</taxon>
        <taxon>Methanobacteriati</taxon>
        <taxon>Methanobacteriota</taxon>
        <taxon>Stenosarchaea group</taxon>
        <taxon>Halobacteria</taxon>
        <taxon>Halobacteriales</taxon>
        <taxon>Natrialbaceae</taxon>
        <taxon>Natronococcus</taxon>
    </lineage>
</organism>
<keyword evidence="1" id="KW-0472">Membrane</keyword>
<sequence>MPGFISLQTVIYTANLEVDLSEFEKSTWSLVGSGVSLSVLYFLYVGWMGIATGHFVLVRPLDIGWVELVAVYPLLLAVAVLVGYASAKIIVRTRETPMDSQLETSQ</sequence>
<evidence type="ECO:0000313" key="3">
    <source>
        <dbReference type="Proteomes" id="UP000766904"/>
    </source>
</evidence>
<feature type="transmembrane region" description="Helical" evidence="1">
    <location>
        <begin position="70"/>
        <end position="91"/>
    </location>
</feature>
<proteinExistence type="predicted"/>
<keyword evidence="3" id="KW-1185">Reference proteome</keyword>
<gene>
    <name evidence="2" type="ORF">CV102_17905</name>
</gene>
<reference evidence="2" key="1">
    <citation type="submission" date="2017-11" db="EMBL/GenBank/DDBJ databases">
        <authorList>
            <person name="Kajale S.C."/>
            <person name="Sharma A."/>
        </authorList>
    </citation>
    <scope>NUCLEOTIDE SEQUENCE</scope>
    <source>
        <strain evidence="2">LS1_42</strain>
    </source>
</reference>
<dbReference type="Proteomes" id="UP000766904">
    <property type="component" value="Unassembled WGS sequence"/>
</dbReference>